<keyword evidence="3" id="KW-1185">Reference proteome</keyword>
<evidence type="ECO:0008006" key="4">
    <source>
        <dbReference type="Google" id="ProtNLM"/>
    </source>
</evidence>
<keyword evidence="1" id="KW-1133">Transmembrane helix</keyword>
<evidence type="ECO:0000313" key="2">
    <source>
        <dbReference type="EMBL" id="MFH6985296.1"/>
    </source>
</evidence>
<feature type="transmembrane region" description="Helical" evidence="1">
    <location>
        <begin position="64"/>
        <end position="85"/>
    </location>
</feature>
<accession>A0ABW7NDD9</accession>
<name>A0ABW7NDD9_9BACT</name>
<keyword evidence="1" id="KW-0812">Transmembrane</keyword>
<feature type="transmembrane region" description="Helical" evidence="1">
    <location>
        <begin position="7"/>
        <end position="24"/>
    </location>
</feature>
<proteinExistence type="predicted"/>
<reference evidence="2 3" key="1">
    <citation type="journal article" date="2013" name="Int. J. Syst. Evol. Microbiol.">
        <title>Marinoscillum luteum sp. nov., isolated from marine sediment.</title>
        <authorList>
            <person name="Cha I.T."/>
            <person name="Park S.J."/>
            <person name="Kim S.J."/>
            <person name="Kim J.G."/>
            <person name="Jung M.Y."/>
            <person name="Shin K.S."/>
            <person name="Kwon K.K."/>
            <person name="Yang S.H."/>
            <person name="Seo Y.S."/>
            <person name="Rhee S.K."/>
        </authorList>
    </citation>
    <scope>NUCLEOTIDE SEQUENCE [LARGE SCALE GENOMIC DNA]</scope>
    <source>
        <strain evidence="2 3">KCTC 23939</strain>
    </source>
</reference>
<dbReference type="EMBL" id="JBIPKE010000019">
    <property type="protein sequence ID" value="MFH6985296.1"/>
    <property type="molecule type" value="Genomic_DNA"/>
</dbReference>
<sequence>MKPSHKHLFGIFILIVFVGFRYLGDYPAFLQDGLSWVLQIDMVNVFMNKLAGLMSFNPPNSAWLTSRFVVMAGFGLNYLILTLFINRTIAKTCFILSLSLIILSALLSPFQFIETRRIIYQFTSIASQPFLILLVFPLWRLYQYNWDGQKN</sequence>
<keyword evidence="1" id="KW-0472">Membrane</keyword>
<protein>
    <recommendedName>
        <fullName evidence="4">Exosortase F system-associated protein</fullName>
    </recommendedName>
</protein>
<feature type="transmembrane region" description="Helical" evidence="1">
    <location>
        <begin position="92"/>
        <end position="112"/>
    </location>
</feature>
<comment type="caution">
    <text evidence="2">The sequence shown here is derived from an EMBL/GenBank/DDBJ whole genome shotgun (WGS) entry which is preliminary data.</text>
</comment>
<gene>
    <name evidence="2" type="ORF">ACHKAR_17720</name>
</gene>
<dbReference type="Proteomes" id="UP001610063">
    <property type="component" value="Unassembled WGS sequence"/>
</dbReference>
<evidence type="ECO:0000313" key="3">
    <source>
        <dbReference type="Proteomes" id="UP001610063"/>
    </source>
</evidence>
<feature type="transmembrane region" description="Helical" evidence="1">
    <location>
        <begin position="118"/>
        <end position="142"/>
    </location>
</feature>
<evidence type="ECO:0000256" key="1">
    <source>
        <dbReference type="SAM" id="Phobius"/>
    </source>
</evidence>
<organism evidence="2 3">
    <name type="scientific">Marinoscillum luteum</name>
    <dbReference type="NCBI Taxonomy" id="861051"/>
    <lineage>
        <taxon>Bacteria</taxon>
        <taxon>Pseudomonadati</taxon>
        <taxon>Bacteroidota</taxon>
        <taxon>Cytophagia</taxon>
        <taxon>Cytophagales</taxon>
        <taxon>Reichenbachiellaceae</taxon>
        <taxon>Marinoscillum</taxon>
    </lineage>
</organism>